<dbReference type="InterPro" id="IPR016142">
    <property type="entry name" value="Citrate_synth-like_lrg_a-sub"/>
</dbReference>
<evidence type="ECO:0000313" key="6">
    <source>
        <dbReference type="EMBL" id="MBB5789497.1"/>
    </source>
</evidence>
<organism evidence="6 7">
    <name type="scientific">Jiangella mangrovi</name>
    <dbReference type="NCBI Taxonomy" id="1524084"/>
    <lineage>
        <taxon>Bacteria</taxon>
        <taxon>Bacillati</taxon>
        <taxon>Actinomycetota</taxon>
        <taxon>Actinomycetes</taxon>
        <taxon>Jiangellales</taxon>
        <taxon>Jiangellaceae</taxon>
        <taxon>Jiangella</taxon>
    </lineage>
</organism>
<keyword evidence="4 6" id="KW-0808">Transferase</keyword>
<evidence type="ECO:0000256" key="1">
    <source>
        <dbReference type="ARBA" id="ARBA00005163"/>
    </source>
</evidence>
<dbReference type="EMBL" id="JACHMM010000001">
    <property type="protein sequence ID" value="MBB5789497.1"/>
    <property type="molecule type" value="Genomic_DNA"/>
</dbReference>
<comment type="caution">
    <text evidence="6">The sequence shown here is derived from an EMBL/GenBank/DDBJ whole genome shotgun (WGS) entry which is preliminary data.</text>
</comment>
<keyword evidence="7" id="KW-1185">Reference proteome</keyword>
<dbReference type="PANTHER" id="PTHR11739:SF4">
    <property type="entry name" value="CITRATE SYNTHASE, PEROXISOMAL"/>
    <property type="match status" value="1"/>
</dbReference>
<evidence type="ECO:0000256" key="3">
    <source>
        <dbReference type="ARBA" id="ARBA00012972"/>
    </source>
</evidence>
<dbReference type="NCBIfam" id="NF004868">
    <property type="entry name" value="PRK06224.1-5"/>
    <property type="match status" value="1"/>
</dbReference>
<name>A0A7W9GT02_9ACTN</name>
<dbReference type="RefSeq" id="WP_184824915.1">
    <property type="nucleotide sequence ID" value="NZ_JACHMM010000001.1"/>
</dbReference>
<dbReference type="GO" id="GO:0036440">
    <property type="term" value="F:citrate synthase activity"/>
    <property type="evidence" value="ECO:0007669"/>
    <property type="project" value="UniProtKB-EC"/>
</dbReference>
<evidence type="ECO:0000313" key="7">
    <source>
        <dbReference type="Proteomes" id="UP000542813"/>
    </source>
</evidence>
<dbReference type="Gene3D" id="1.10.580.10">
    <property type="entry name" value="Citrate Synthase, domain 1"/>
    <property type="match status" value="1"/>
</dbReference>
<gene>
    <name evidence="6" type="ORF">HD601_004072</name>
</gene>
<dbReference type="GO" id="GO:0005829">
    <property type="term" value="C:cytosol"/>
    <property type="evidence" value="ECO:0007669"/>
    <property type="project" value="TreeGrafter"/>
</dbReference>
<dbReference type="UniPathway" id="UPA00223"/>
<protein>
    <recommendedName>
        <fullName evidence="3">citrate synthase (unknown stereospecificity)</fullName>
        <ecNumber evidence="3">2.3.3.16</ecNumber>
    </recommendedName>
</protein>
<dbReference type="SUPFAM" id="SSF48256">
    <property type="entry name" value="Citrate synthase"/>
    <property type="match status" value="1"/>
</dbReference>
<evidence type="ECO:0000256" key="5">
    <source>
        <dbReference type="SAM" id="MobiDB-lite"/>
    </source>
</evidence>
<reference evidence="6 7" key="1">
    <citation type="submission" date="2020-08" db="EMBL/GenBank/DDBJ databases">
        <title>Sequencing the genomes of 1000 actinobacteria strains.</title>
        <authorList>
            <person name="Klenk H.-P."/>
        </authorList>
    </citation>
    <scope>NUCLEOTIDE SEQUENCE [LARGE SCALE GENOMIC DNA]</scope>
    <source>
        <strain evidence="6 7">DSM 102122</strain>
    </source>
</reference>
<dbReference type="Gene3D" id="1.10.230.10">
    <property type="entry name" value="Cytochrome P450-Terp, domain 2"/>
    <property type="match status" value="1"/>
</dbReference>
<dbReference type="EC" id="2.3.3.16" evidence="3"/>
<dbReference type="Proteomes" id="UP000542813">
    <property type="component" value="Unassembled WGS sequence"/>
</dbReference>
<sequence length="279" mass="29887">MTNGEPDGVTRLGYAFGDRVQVHGYDLTEELLGSVSFTDMVGLLLTGSWPTASQRRLLDALLVVLIEHGMVAPVAVARLTYKNSPESLQGAVAASLLGAGSKHLGSSELCAHDLVAALDHGDTVAEQARWLVADALGGCRYVYGVGHSTHTEGDPRARRLFEIAEEEGVAGHQCALLREVRDELQRRTGKDRPVNVTGAIAAISLDLGLPWQITKSFALIGRCLGSLAHIREELENPLGPRLKRLLKDVATYEPPARVGSPAQEGSPAGPTKETTWTQD</sequence>
<comment type="similarity">
    <text evidence="2">Belongs to the citrate synthase family.</text>
</comment>
<dbReference type="InterPro" id="IPR036969">
    <property type="entry name" value="Citrate_synthase_sf"/>
</dbReference>
<dbReference type="Pfam" id="PF00285">
    <property type="entry name" value="Citrate_synt"/>
    <property type="match status" value="1"/>
</dbReference>
<keyword evidence="6" id="KW-0012">Acyltransferase</keyword>
<evidence type="ECO:0000256" key="4">
    <source>
        <dbReference type="ARBA" id="ARBA00022679"/>
    </source>
</evidence>
<dbReference type="PANTHER" id="PTHR11739">
    <property type="entry name" value="CITRATE SYNTHASE"/>
    <property type="match status" value="1"/>
</dbReference>
<dbReference type="CDD" id="cd06100">
    <property type="entry name" value="CCL_ACL-C"/>
    <property type="match status" value="1"/>
</dbReference>
<comment type="pathway">
    <text evidence="1">Carbohydrate metabolism; tricarboxylic acid cycle.</text>
</comment>
<dbReference type="GO" id="GO:0006099">
    <property type="term" value="P:tricarboxylic acid cycle"/>
    <property type="evidence" value="ECO:0007669"/>
    <property type="project" value="UniProtKB-UniPathway"/>
</dbReference>
<dbReference type="InterPro" id="IPR002020">
    <property type="entry name" value="Citrate_synthase"/>
</dbReference>
<dbReference type="AlphaFoldDB" id="A0A7W9GT02"/>
<dbReference type="GO" id="GO:0005975">
    <property type="term" value="P:carbohydrate metabolic process"/>
    <property type="evidence" value="ECO:0007669"/>
    <property type="project" value="TreeGrafter"/>
</dbReference>
<dbReference type="InterPro" id="IPR016143">
    <property type="entry name" value="Citrate_synth-like_sm_a-sub"/>
</dbReference>
<proteinExistence type="inferred from homology"/>
<feature type="region of interest" description="Disordered" evidence="5">
    <location>
        <begin position="253"/>
        <end position="279"/>
    </location>
</feature>
<evidence type="ECO:0000256" key="2">
    <source>
        <dbReference type="ARBA" id="ARBA00010566"/>
    </source>
</evidence>
<accession>A0A7W9GT02</accession>